<evidence type="ECO:0000313" key="3">
    <source>
        <dbReference type="Proteomes" id="UP000095210"/>
    </source>
</evidence>
<dbReference type="NCBIfam" id="TIGR03624">
    <property type="entry name" value="putative hydrolase"/>
    <property type="match status" value="1"/>
</dbReference>
<accession>A0AAC9MX28</accession>
<dbReference type="Proteomes" id="UP000095210">
    <property type="component" value="Chromosome"/>
</dbReference>
<dbReference type="PANTHER" id="PTHR39420:SF2">
    <property type="entry name" value="HYDROLASE"/>
    <property type="match status" value="1"/>
</dbReference>
<keyword evidence="2" id="KW-0378">Hydrolase</keyword>
<feature type="region of interest" description="Disordered" evidence="1">
    <location>
        <begin position="1"/>
        <end position="70"/>
    </location>
</feature>
<dbReference type="GO" id="GO:0016787">
    <property type="term" value="F:hydrolase activity"/>
    <property type="evidence" value="ECO:0007669"/>
    <property type="project" value="UniProtKB-KW"/>
</dbReference>
<dbReference type="PANTHER" id="PTHR39420">
    <property type="match status" value="1"/>
</dbReference>
<feature type="compositionally biased region" description="Basic and acidic residues" evidence="1">
    <location>
        <begin position="13"/>
        <end position="31"/>
    </location>
</feature>
<gene>
    <name evidence="2" type="ORF">TL08_04920</name>
</gene>
<dbReference type="RefSeq" id="WP_069846916.1">
    <property type="nucleotide sequence ID" value="NZ_CP014859.1"/>
</dbReference>
<dbReference type="SUPFAM" id="SSF55486">
    <property type="entry name" value="Metalloproteases ('zincins'), catalytic domain"/>
    <property type="match status" value="1"/>
</dbReference>
<protein>
    <submittedName>
        <fullName evidence="2">Hydrolase</fullName>
    </submittedName>
</protein>
<dbReference type="AlphaFoldDB" id="A0AAC9MX28"/>
<proteinExistence type="predicted"/>
<evidence type="ECO:0000313" key="2">
    <source>
        <dbReference type="EMBL" id="AOS61814.1"/>
    </source>
</evidence>
<evidence type="ECO:0000256" key="1">
    <source>
        <dbReference type="SAM" id="MobiDB-lite"/>
    </source>
</evidence>
<dbReference type="Pfam" id="PF10103">
    <property type="entry name" value="Zincin_2"/>
    <property type="match status" value="1"/>
</dbReference>
<dbReference type="InterPro" id="IPR042271">
    <property type="entry name" value="Zinicin_2_N"/>
</dbReference>
<dbReference type="InterPro" id="IPR018766">
    <property type="entry name" value="Zinicin_2"/>
</dbReference>
<sequence>MTDLPFGFNPPDPEDRGDRDRPSDRPDRDSGENPFGFSGAMPPGGLPPGGSPLGGMPPGGMPPNFDMNSLGQMFSQLGQMFSQASQGGGSGGGPVNYDLAKQLAFQHLDSQGRNEDTTSQQRTAATDSVRLAELWLDESTTLPAGARRVEVWSPKQWVEQTLPTWQRLCDPVVQRMSAAWIETLPAEAKQTAGPLLSMLGQMGGMAYGSQLGGALGQLSAEVLTGTEIGLPLGREGVAALLPANIDRFTGGLERPAHEVLVFLAAREAAHHRLFTHISWLRQGLVGAVEEFSQGIQVDVSAMEDLAGKIDPSNPASLEEAMKSGLLEPERTPSQQQALVRLETLLALVEGWIDVVVGDAVAERLPGADALRETLRRRRASGGPAEQTFATLVGLDLRPRQLRAAATLWRGLSDRHGTEARDALWEHPDLLPTADDLAEPVEFVERFGAQRGELDDPLAALEAIRRKKESGEHKPEDGSAG</sequence>
<dbReference type="Gene3D" id="1.20.150.30">
    <property type="entry name" value="Zincin-like metallopeptidase, N-terminal domain"/>
    <property type="match status" value="1"/>
</dbReference>
<organism evidence="2 3">
    <name type="scientific">Actinoalloteichus hymeniacidonis</name>
    <dbReference type="NCBI Taxonomy" id="340345"/>
    <lineage>
        <taxon>Bacteria</taxon>
        <taxon>Bacillati</taxon>
        <taxon>Actinomycetota</taxon>
        <taxon>Actinomycetes</taxon>
        <taxon>Pseudonocardiales</taxon>
        <taxon>Pseudonocardiaceae</taxon>
        <taxon>Actinoalloteichus</taxon>
    </lineage>
</organism>
<dbReference type="EMBL" id="CP014859">
    <property type="protein sequence ID" value="AOS61814.1"/>
    <property type="molecule type" value="Genomic_DNA"/>
</dbReference>
<reference evidence="3" key="1">
    <citation type="submission" date="2016-03" db="EMBL/GenBank/DDBJ databases">
        <title>Complete genome sequence of the type strain Actinoalloteichus hymeniacidonis DSM 45092.</title>
        <authorList>
            <person name="Schaffert L."/>
            <person name="Albersmeier A."/>
            <person name="Winkler A."/>
            <person name="Kalinowski J."/>
            <person name="Zotchev S."/>
            <person name="Ruckert C."/>
        </authorList>
    </citation>
    <scope>NUCLEOTIDE SEQUENCE [LARGE SCALE GENOMIC DNA]</scope>
    <source>
        <strain evidence="3">HPA177(T) (DSM 45092(T))</strain>
    </source>
</reference>
<name>A0AAC9MX28_9PSEU</name>
<keyword evidence="3" id="KW-1185">Reference proteome</keyword>
<dbReference type="KEGG" id="ahm:TL08_04920"/>